<reference evidence="2" key="1">
    <citation type="submission" date="2022-09" db="EMBL/GenBank/DDBJ databases">
        <title>Intensive care unit water sources are persistently colonized with multi-drug resistant bacteria and are the site of extensive horizontal gene transfer of antibiotic resistance genes.</title>
        <authorList>
            <person name="Diorio-Toth L."/>
        </authorList>
    </citation>
    <scope>NUCLEOTIDE SEQUENCE</scope>
    <source>
        <strain evidence="2">GD04153</strain>
    </source>
</reference>
<evidence type="ECO:0000313" key="2">
    <source>
        <dbReference type="EMBL" id="MDH0125770.1"/>
    </source>
</evidence>
<dbReference type="SUPFAM" id="SSF52540">
    <property type="entry name" value="P-loop containing nucleoside triphosphate hydrolases"/>
    <property type="match status" value="1"/>
</dbReference>
<dbReference type="GO" id="GO:0005524">
    <property type="term" value="F:ATP binding"/>
    <property type="evidence" value="ECO:0007669"/>
    <property type="project" value="InterPro"/>
</dbReference>
<evidence type="ECO:0000259" key="1">
    <source>
        <dbReference type="Pfam" id="PF13304"/>
    </source>
</evidence>
<dbReference type="Gene3D" id="3.40.50.300">
    <property type="entry name" value="P-loop containing nucleotide triphosphate hydrolases"/>
    <property type="match status" value="1"/>
</dbReference>
<dbReference type="AlphaFoldDB" id="A0AA42KTD9"/>
<organism evidence="2 3">
    <name type="scientific">Brucella intermedia GD04153</name>
    <dbReference type="NCBI Taxonomy" id="2975438"/>
    <lineage>
        <taxon>Bacteria</taxon>
        <taxon>Pseudomonadati</taxon>
        <taxon>Pseudomonadota</taxon>
        <taxon>Alphaproteobacteria</taxon>
        <taxon>Hyphomicrobiales</taxon>
        <taxon>Brucellaceae</taxon>
        <taxon>Brucella/Ochrobactrum group</taxon>
        <taxon>Brucella</taxon>
    </lineage>
</organism>
<accession>A0AA42KTD9</accession>
<protein>
    <submittedName>
        <fullName evidence="2">AAA family ATPase</fullName>
    </submittedName>
</protein>
<dbReference type="InterPro" id="IPR051396">
    <property type="entry name" value="Bact_Antivir_Def_Nuclease"/>
</dbReference>
<sequence>MRIESFYAHGIHGYLNFELSFNHDLSFLTGINGSGKTSSLNSIVALLSPDLSTLANLEFNYIAVEITHDNKTFQVYSQSYDENISLGITGLDEVFSFTPFSPNLDLPSYRQFEGEQDYYREIASLRASHPVLRMLAGLPKPMFLGIDRRSTLGLSRHEAWRGRQLRFGKNIFGQTLATSVAAAAELAVQRYRDAVIQAGKLTERLQREVLLGFLGDDVSAYQEAFSLKLPTKNDLKELRKIRNDIDSIATMMQLPITEVRKRLLPLLQRLESLATQIPTETEFDTMIRLGKDQPELLSAVAGWSANQSHLERIRFISEKVAGYNRLRTEILAPTRKYEELVNGFLYDSGKRIQLVDDGSMEVHIQGVDGARTISSLSSGEAQIFVILTHLAFNPSAQKDNVFIIDEPELSLHLQWQEMFVESIIKANPNIQYILATHSPSIVLDRIDKCIEASSLGGGE</sequence>
<evidence type="ECO:0000313" key="3">
    <source>
        <dbReference type="Proteomes" id="UP001158087"/>
    </source>
</evidence>
<dbReference type="InterPro" id="IPR027417">
    <property type="entry name" value="P-loop_NTPase"/>
</dbReference>
<feature type="domain" description="ATPase AAA-type core" evidence="1">
    <location>
        <begin position="348"/>
        <end position="442"/>
    </location>
</feature>
<dbReference type="EMBL" id="JAODYY010000008">
    <property type="protein sequence ID" value="MDH0125770.1"/>
    <property type="molecule type" value="Genomic_DNA"/>
</dbReference>
<dbReference type="Pfam" id="PF13304">
    <property type="entry name" value="AAA_21"/>
    <property type="match status" value="1"/>
</dbReference>
<proteinExistence type="predicted"/>
<name>A0AA42KTD9_9HYPH</name>
<dbReference type="PANTHER" id="PTHR43581:SF2">
    <property type="entry name" value="EXCINUCLEASE ATPASE SUBUNIT"/>
    <property type="match status" value="1"/>
</dbReference>
<gene>
    <name evidence="2" type="ORF">N7376_17335</name>
</gene>
<dbReference type="GO" id="GO:0016887">
    <property type="term" value="F:ATP hydrolysis activity"/>
    <property type="evidence" value="ECO:0007669"/>
    <property type="project" value="InterPro"/>
</dbReference>
<dbReference type="Proteomes" id="UP001158087">
    <property type="component" value="Unassembled WGS sequence"/>
</dbReference>
<dbReference type="PANTHER" id="PTHR43581">
    <property type="entry name" value="ATP/GTP PHOSPHATASE"/>
    <property type="match status" value="1"/>
</dbReference>
<dbReference type="InterPro" id="IPR003959">
    <property type="entry name" value="ATPase_AAA_core"/>
</dbReference>
<comment type="caution">
    <text evidence="2">The sequence shown here is derived from an EMBL/GenBank/DDBJ whole genome shotgun (WGS) entry which is preliminary data.</text>
</comment>